<feature type="repeat" description="PPR" evidence="3">
    <location>
        <begin position="302"/>
        <end position="336"/>
    </location>
</feature>
<evidence type="ECO:0000256" key="2">
    <source>
        <dbReference type="ARBA" id="ARBA00061659"/>
    </source>
</evidence>
<feature type="repeat" description="PPR" evidence="3">
    <location>
        <begin position="466"/>
        <end position="500"/>
    </location>
</feature>
<dbReference type="PANTHER" id="PTHR47926">
    <property type="entry name" value="PENTATRICOPEPTIDE REPEAT-CONTAINING PROTEIN"/>
    <property type="match status" value="1"/>
</dbReference>
<dbReference type="Proteomes" id="UP000796880">
    <property type="component" value="Unassembled WGS sequence"/>
</dbReference>
<dbReference type="PROSITE" id="PS51257">
    <property type="entry name" value="PROKAR_LIPOPROTEIN"/>
    <property type="match status" value="1"/>
</dbReference>
<dbReference type="FunFam" id="1.25.40.10:FF:000334">
    <property type="entry name" value="Pentatricopeptide repeat-containing protein"/>
    <property type="match status" value="1"/>
</dbReference>
<dbReference type="InterPro" id="IPR011990">
    <property type="entry name" value="TPR-like_helical_dom_sf"/>
</dbReference>
<dbReference type="NCBIfam" id="TIGR00756">
    <property type="entry name" value="PPR"/>
    <property type="match status" value="7"/>
</dbReference>
<name>A0A8K0GX82_9ROSA</name>
<gene>
    <name evidence="5" type="ORF">FNV43_RR15526</name>
</gene>
<proteinExistence type="inferred from homology"/>
<dbReference type="AlphaFoldDB" id="A0A8K0GX82"/>
<evidence type="ECO:0000313" key="5">
    <source>
        <dbReference type="EMBL" id="KAF3441611.1"/>
    </source>
</evidence>
<reference evidence="5" key="1">
    <citation type="submission" date="2020-03" db="EMBL/GenBank/DDBJ databases">
        <title>A high-quality chromosome-level genome assembly of a woody plant with both climbing and erect habits, Rhamnella rubrinervis.</title>
        <authorList>
            <person name="Lu Z."/>
            <person name="Yang Y."/>
            <person name="Zhu X."/>
            <person name="Sun Y."/>
        </authorList>
    </citation>
    <scope>NUCLEOTIDE SEQUENCE</scope>
    <source>
        <strain evidence="5">BYM</strain>
        <tissue evidence="5">Leaf</tissue>
    </source>
</reference>
<accession>A0A8K0GX82</accession>
<dbReference type="EMBL" id="VOIH02000007">
    <property type="protein sequence ID" value="KAF3441611.1"/>
    <property type="molecule type" value="Genomic_DNA"/>
</dbReference>
<dbReference type="PANTHER" id="PTHR47926:SF467">
    <property type="entry name" value="REPEAT-CONTAINING PROTEIN, PUTATIVE-RELATED"/>
    <property type="match status" value="1"/>
</dbReference>
<evidence type="ECO:0000256" key="1">
    <source>
        <dbReference type="ARBA" id="ARBA00022737"/>
    </source>
</evidence>
<feature type="repeat" description="PPR" evidence="3">
    <location>
        <begin position="271"/>
        <end position="301"/>
    </location>
</feature>
<feature type="compositionally biased region" description="Polar residues" evidence="4">
    <location>
        <begin position="73"/>
        <end position="82"/>
    </location>
</feature>
<organism evidence="5 6">
    <name type="scientific">Rhamnella rubrinervis</name>
    <dbReference type="NCBI Taxonomy" id="2594499"/>
    <lineage>
        <taxon>Eukaryota</taxon>
        <taxon>Viridiplantae</taxon>
        <taxon>Streptophyta</taxon>
        <taxon>Embryophyta</taxon>
        <taxon>Tracheophyta</taxon>
        <taxon>Spermatophyta</taxon>
        <taxon>Magnoliopsida</taxon>
        <taxon>eudicotyledons</taxon>
        <taxon>Gunneridae</taxon>
        <taxon>Pentapetalae</taxon>
        <taxon>rosids</taxon>
        <taxon>fabids</taxon>
        <taxon>Rosales</taxon>
        <taxon>Rhamnaceae</taxon>
        <taxon>rhamnoid group</taxon>
        <taxon>Rhamneae</taxon>
        <taxon>Rhamnella</taxon>
    </lineage>
</organism>
<protein>
    <recommendedName>
        <fullName evidence="7">Pentatricopeptide repeat-containing protein</fullName>
    </recommendedName>
</protein>
<comment type="similarity">
    <text evidence="2">Belongs to the PPR family. PCMP-E subfamily.</text>
</comment>
<feature type="repeat" description="PPR" evidence="3">
    <location>
        <begin position="501"/>
        <end position="531"/>
    </location>
</feature>
<keyword evidence="6" id="KW-1185">Reference proteome</keyword>
<feature type="repeat" description="PPR" evidence="3">
    <location>
        <begin position="170"/>
        <end position="204"/>
    </location>
</feature>
<keyword evidence="1" id="KW-0677">Repeat</keyword>
<comment type="caution">
    <text evidence="5">The sequence shown here is derived from an EMBL/GenBank/DDBJ whole genome shotgun (WGS) entry which is preliminary data.</text>
</comment>
<dbReference type="Pfam" id="PF13041">
    <property type="entry name" value="PPR_2"/>
    <property type="match status" value="3"/>
</dbReference>
<dbReference type="InterPro" id="IPR046848">
    <property type="entry name" value="E_motif"/>
</dbReference>
<dbReference type="GO" id="GO:0003723">
    <property type="term" value="F:RNA binding"/>
    <property type="evidence" value="ECO:0007669"/>
    <property type="project" value="InterPro"/>
</dbReference>
<dbReference type="FunFam" id="1.25.40.10:FF:001156">
    <property type="entry name" value="Pentatricopeptide repeat-containing protein At5g61800"/>
    <property type="match status" value="1"/>
</dbReference>
<evidence type="ECO:0000313" key="6">
    <source>
        <dbReference type="Proteomes" id="UP000796880"/>
    </source>
</evidence>
<dbReference type="GO" id="GO:0009451">
    <property type="term" value="P:RNA modification"/>
    <property type="evidence" value="ECO:0007669"/>
    <property type="project" value="InterPro"/>
</dbReference>
<dbReference type="Gene3D" id="1.25.40.10">
    <property type="entry name" value="Tetratricopeptide repeat domain"/>
    <property type="match status" value="3"/>
</dbReference>
<dbReference type="OrthoDB" id="185373at2759"/>
<dbReference type="PROSITE" id="PS51375">
    <property type="entry name" value="PPR"/>
    <property type="match status" value="6"/>
</dbReference>
<feature type="repeat" description="PPR" evidence="3">
    <location>
        <begin position="364"/>
        <end position="398"/>
    </location>
</feature>
<dbReference type="InterPro" id="IPR002885">
    <property type="entry name" value="PPR_rpt"/>
</dbReference>
<evidence type="ECO:0000256" key="3">
    <source>
        <dbReference type="PROSITE-ProRule" id="PRU00708"/>
    </source>
</evidence>
<dbReference type="InterPro" id="IPR046960">
    <property type="entry name" value="PPR_At4g14850-like_plant"/>
</dbReference>
<dbReference type="Pfam" id="PF01535">
    <property type="entry name" value="PPR"/>
    <property type="match status" value="5"/>
</dbReference>
<sequence>MLASDKWAPTAKSETPATKQQAVIFSCAGVGGACHSVRTCRLSHRLLVCNPPFVDGLRGSALKQKSKEENSQKHVNTSIARSKSTDPHMPIIRRYSTLLSSKNTSCSVPSVATLFRACKTSSHLQQVHTHIIRRGLEQDHFLITQFICLSQTLSSLFYSTGVFDRVLCPNTFLWNVLIKGYCDKSCFADTVSVFIRMKREEGAPDRYTYPSLIKSCTSEYKVREGRAFHGSAVRCGVELDVFVSTSLIDLYGKCKEIVCARKVFDGMSGRNVVSWTAMVFGYVIAGDLVEAKRLFDEMPKRNVASYNTLIDGFVKLGDLSCARKIFDEMPKKNVVSFTTMIDGYAKAGDMVSARFLFDQAPDRDIVAWSALISGYAQNGQPIEALNIFLEMGKNDVKPDEFIMVSLMSACSQVGSLEFAKCVDNYVTQSSIDIRGAHVYAALVDMNAKCGNIERATTLFEQMPRRDLLSYCSMVHGLSIHGRGEQAVSLFNRMLNEGLTPDKVAFTVILTACSRAGLVEDGWHLFESMKNEYSIDPSPDHYACMVDLLSRSGRLKLAYELLKSMPVEPHACAWGALLGACKLHGEMELGVLVADRLIELEPQNGGTYVLLSNIYAAHDCWSDVSLVRDKMKERGIQKIPGRSWI</sequence>
<evidence type="ECO:0008006" key="7">
    <source>
        <dbReference type="Google" id="ProtNLM"/>
    </source>
</evidence>
<feature type="region of interest" description="Disordered" evidence="4">
    <location>
        <begin position="64"/>
        <end position="84"/>
    </location>
</feature>
<dbReference type="Pfam" id="PF20431">
    <property type="entry name" value="E_motif"/>
    <property type="match status" value="1"/>
</dbReference>
<evidence type="ECO:0000256" key="4">
    <source>
        <dbReference type="SAM" id="MobiDB-lite"/>
    </source>
</evidence>